<accession>B8HQW0</accession>
<reference evidence="1" key="1">
    <citation type="submission" date="2009-01" db="EMBL/GenBank/DDBJ databases">
        <title>Complete sequence of chromosome Cyanothece sp. PCC 7425.</title>
        <authorList>
            <consortium name="US DOE Joint Genome Institute"/>
            <person name="Lucas S."/>
            <person name="Copeland A."/>
            <person name="Lapidus A."/>
            <person name="Glavina del Rio T."/>
            <person name="Dalin E."/>
            <person name="Tice H."/>
            <person name="Bruce D."/>
            <person name="Goodwin L."/>
            <person name="Pitluck S."/>
            <person name="Sims D."/>
            <person name="Meineke L."/>
            <person name="Brettin T."/>
            <person name="Detter J.C."/>
            <person name="Han C."/>
            <person name="Larimer F."/>
            <person name="Land M."/>
            <person name="Hauser L."/>
            <person name="Kyrpides N."/>
            <person name="Ovchinnikova G."/>
            <person name="Liberton M."/>
            <person name="Stoeckel J."/>
            <person name="Banerjee A."/>
            <person name="Singh A."/>
            <person name="Page L."/>
            <person name="Sato H."/>
            <person name="Zhao L."/>
            <person name="Sherman L."/>
            <person name="Pakrasi H."/>
            <person name="Richardson P."/>
        </authorList>
    </citation>
    <scope>NUCLEOTIDE SEQUENCE</scope>
    <source>
        <strain evidence="1">PCC 7425</strain>
    </source>
</reference>
<dbReference type="KEGG" id="cyn:Cyan7425_3457"/>
<dbReference type="EMBL" id="CP001344">
    <property type="protein sequence ID" value="ACL45781.1"/>
    <property type="molecule type" value="Genomic_DNA"/>
</dbReference>
<dbReference type="STRING" id="395961.Cyan7425_3457"/>
<protein>
    <recommendedName>
        <fullName evidence="2">CopG domain protein DNA-binding domain protein</fullName>
    </recommendedName>
</protein>
<evidence type="ECO:0008006" key="2">
    <source>
        <dbReference type="Google" id="ProtNLM"/>
    </source>
</evidence>
<name>B8HQW0_CYAP4</name>
<sequence length="84" mass="9281">MNLSPGLQEAIAQIAKQKGISPEEFIVQTLTEKISSLQPSISISSTSQVGLQEKEGILVFETEPLDHVDFNALIAQSREERAWE</sequence>
<evidence type="ECO:0000313" key="1">
    <source>
        <dbReference type="EMBL" id="ACL45781.1"/>
    </source>
</evidence>
<proteinExistence type="predicted"/>
<gene>
    <name evidence="1" type="ordered locus">Cyan7425_3457</name>
</gene>
<dbReference type="HOGENOM" id="CLU_2522006_0_0_3"/>
<dbReference type="OrthoDB" id="574115at2"/>
<organism evidence="1">
    <name type="scientific">Cyanothece sp. (strain PCC 7425 / ATCC 29141)</name>
    <dbReference type="NCBI Taxonomy" id="395961"/>
    <lineage>
        <taxon>Bacteria</taxon>
        <taxon>Bacillati</taxon>
        <taxon>Cyanobacteriota</taxon>
        <taxon>Cyanophyceae</taxon>
        <taxon>Gomontiellales</taxon>
        <taxon>Cyanothecaceae</taxon>
        <taxon>Cyanothece</taxon>
    </lineage>
</organism>
<dbReference type="AlphaFoldDB" id="B8HQW0"/>